<keyword evidence="5" id="KW-0521">NADP</keyword>
<keyword evidence="3 7" id="KW-0288">FMN</keyword>
<dbReference type="InterPro" id="IPR013785">
    <property type="entry name" value="Aldolase_TIM"/>
</dbReference>
<sequence>MIFSLAPMEGITGHVFRRVHAECFGPLDRYYTPFLAPPHVGSSFGGKAFKEIDPANNQGLAVVPQLLTNDADKFVWASRLLSDMGYAEVNLNLGCPSGTVVAKGRGSGFLRDLPALEVFLKDVCERSCLPVSVKTRIGILDDSEYDRILELYRSFPLKELIVHPRVQKDRYEGVPRQREYGKTLERAPFPVAYNGDIFGPGDMDSLLEAYPETSHVMVGRGLLTNPALVRMLKGGPSASATELKDFHDRLFSAYEDAIGGNAVFRMKEWWSYARFAFADPRAVHRAVRKTRKIEEYTAAVERVFRTQRLADVALFPGTEEL</sequence>
<evidence type="ECO:0000256" key="2">
    <source>
        <dbReference type="ARBA" id="ARBA00022630"/>
    </source>
</evidence>
<comment type="caution">
    <text evidence="9">The sequence shown here is derived from an EMBL/GenBank/DDBJ whole genome shotgun (WGS) entry which is preliminary data.</text>
</comment>
<dbReference type="InterPro" id="IPR018517">
    <property type="entry name" value="tRNA_hU_synthase_CS"/>
</dbReference>
<dbReference type="CDD" id="cd02801">
    <property type="entry name" value="DUS_like_FMN"/>
    <property type="match status" value="1"/>
</dbReference>
<gene>
    <name evidence="9" type="ORF">QUW28_09670</name>
</gene>
<evidence type="ECO:0000256" key="7">
    <source>
        <dbReference type="PIRNR" id="PIRNR006621"/>
    </source>
</evidence>
<proteinExistence type="inferred from homology"/>
<evidence type="ECO:0000256" key="1">
    <source>
        <dbReference type="ARBA" id="ARBA00001917"/>
    </source>
</evidence>
<dbReference type="PIRSF" id="PIRSF006621">
    <property type="entry name" value="Dus"/>
    <property type="match status" value="1"/>
</dbReference>
<reference evidence="10" key="1">
    <citation type="submission" date="2023-06" db="EMBL/GenBank/DDBJ databases">
        <title>Identification and characterization of horizontal gene transfer across gut microbiota members of farm animals based on homology search.</title>
        <authorList>
            <person name="Zeman M."/>
            <person name="Kubasova T."/>
            <person name="Jahodarova E."/>
            <person name="Nykrynova M."/>
            <person name="Rychlik I."/>
        </authorList>
    </citation>
    <scope>NUCLEOTIDE SEQUENCE [LARGE SCALE GENOMIC DNA]</scope>
    <source>
        <strain evidence="10">154_Feed</strain>
    </source>
</reference>
<dbReference type="EC" id="1.3.1.-" evidence="7"/>
<evidence type="ECO:0000256" key="5">
    <source>
        <dbReference type="ARBA" id="ARBA00022857"/>
    </source>
</evidence>
<dbReference type="Pfam" id="PF01207">
    <property type="entry name" value="Dus"/>
    <property type="match status" value="1"/>
</dbReference>
<protein>
    <recommendedName>
        <fullName evidence="7">tRNA-dihydrouridine synthase</fullName>
        <ecNumber evidence="7">1.3.1.-</ecNumber>
    </recommendedName>
</protein>
<feature type="domain" description="DUS-like FMN-binding" evidence="8">
    <location>
        <begin position="5"/>
        <end position="233"/>
    </location>
</feature>
<evidence type="ECO:0000313" key="9">
    <source>
        <dbReference type="EMBL" id="MDM8275755.1"/>
    </source>
</evidence>
<evidence type="ECO:0000259" key="8">
    <source>
        <dbReference type="Pfam" id="PF01207"/>
    </source>
</evidence>
<comment type="similarity">
    <text evidence="7">Belongs to the dus family.</text>
</comment>
<dbReference type="PROSITE" id="PS01136">
    <property type="entry name" value="UPF0034"/>
    <property type="match status" value="1"/>
</dbReference>
<keyword evidence="2 7" id="KW-0285">Flavoprotein</keyword>
<dbReference type="InterPro" id="IPR035587">
    <property type="entry name" value="DUS-like_FMN-bd"/>
</dbReference>
<keyword evidence="4 7" id="KW-0819">tRNA processing</keyword>
<keyword evidence="10" id="KW-1185">Reference proteome</keyword>
<dbReference type="RefSeq" id="WP_289545996.1">
    <property type="nucleotide sequence ID" value="NZ_JAUDDZ010000019.1"/>
</dbReference>
<comment type="function">
    <text evidence="7">Catalyzes the synthesis of 5,6-dihydrouridine (D), a modified base found in the D-loop of most tRNAs, via the reduction of the C5-C6 double bond in target uridines.</text>
</comment>
<evidence type="ECO:0000313" key="10">
    <source>
        <dbReference type="Proteomes" id="UP001529421"/>
    </source>
</evidence>
<dbReference type="PANTHER" id="PTHR45846">
    <property type="entry name" value="TRNA-DIHYDROURIDINE(47) SYNTHASE [NAD(P)(+)]-LIKE"/>
    <property type="match status" value="1"/>
</dbReference>
<evidence type="ECO:0000256" key="4">
    <source>
        <dbReference type="ARBA" id="ARBA00022694"/>
    </source>
</evidence>
<dbReference type="Proteomes" id="UP001529421">
    <property type="component" value="Unassembled WGS sequence"/>
</dbReference>
<organism evidence="9 10">
    <name type="scientific">Enorma phocaeensis</name>
    <dbReference type="NCBI Taxonomy" id="1871019"/>
    <lineage>
        <taxon>Bacteria</taxon>
        <taxon>Bacillati</taxon>
        <taxon>Actinomycetota</taxon>
        <taxon>Coriobacteriia</taxon>
        <taxon>Coriobacteriales</taxon>
        <taxon>Coriobacteriaceae</taxon>
        <taxon>Enorma</taxon>
    </lineage>
</organism>
<accession>A0ABT7VB84</accession>
<name>A0ABT7VB84_9ACTN</name>
<dbReference type="EMBL" id="JAUDDZ010000019">
    <property type="protein sequence ID" value="MDM8275755.1"/>
    <property type="molecule type" value="Genomic_DNA"/>
</dbReference>
<evidence type="ECO:0000256" key="6">
    <source>
        <dbReference type="ARBA" id="ARBA00023002"/>
    </source>
</evidence>
<comment type="cofactor">
    <cofactor evidence="1 7">
        <name>FMN</name>
        <dbReference type="ChEBI" id="CHEBI:58210"/>
    </cofactor>
</comment>
<dbReference type="SUPFAM" id="SSF51395">
    <property type="entry name" value="FMN-linked oxidoreductases"/>
    <property type="match status" value="1"/>
</dbReference>
<dbReference type="InterPro" id="IPR001269">
    <property type="entry name" value="DUS_fam"/>
</dbReference>
<dbReference type="Gene3D" id="3.20.20.70">
    <property type="entry name" value="Aldolase class I"/>
    <property type="match status" value="1"/>
</dbReference>
<dbReference type="PANTHER" id="PTHR45846:SF1">
    <property type="entry name" value="TRNA-DIHYDROURIDINE(47) SYNTHASE [NAD(P)(+)]-LIKE"/>
    <property type="match status" value="1"/>
</dbReference>
<keyword evidence="6 7" id="KW-0560">Oxidoreductase</keyword>
<evidence type="ECO:0000256" key="3">
    <source>
        <dbReference type="ARBA" id="ARBA00022643"/>
    </source>
</evidence>